<dbReference type="EMBL" id="JAUSRB010000002">
    <property type="protein sequence ID" value="MDP9865513.1"/>
    <property type="molecule type" value="Genomic_DNA"/>
</dbReference>
<protein>
    <submittedName>
        <fullName evidence="3">Alkaline shock family protein YloU</fullName>
    </submittedName>
</protein>
<name>A0ABT9R8F5_9ACTN</name>
<dbReference type="Proteomes" id="UP001230426">
    <property type="component" value="Unassembled WGS sequence"/>
</dbReference>
<organism evidence="3 4">
    <name type="scientific">Streptosporangium brasiliense</name>
    <dbReference type="NCBI Taxonomy" id="47480"/>
    <lineage>
        <taxon>Bacteria</taxon>
        <taxon>Bacillati</taxon>
        <taxon>Actinomycetota</taxon>
        <taxon>Actinomycetes</taxon>
        <taxon>Streptosporangiales</taxon>
        <taxon>Streptosporangiaceae</taxon>
        <taxon>Streptosporangium</taxon>
    </lineage>
</organism>
<evidence type="ECO:0000313" key="4">
    <source>
        <dbReference type="Proteomes" id="UP001230426"/>
    </source>
</evidence>
<dbReference type="InterPro" id="IPR005531">
    <property type="entry name" value="Asp23"/>
</dbReference>
<evidence type="ECO:0000313" key="3">
    <source>
        <dbReference type="EMBL" id="MDP9865513.1"/>
    </source>
</evidence>
<feature type="region of interest" description="Disordered" evidence="2">
    <location>
        <begin position="1"/>
        <end position="56"/>
    </location>
</feature>
<comment type="similarity">
    <text evidence="1">Belongs to the asp23 family.</text>
</comment>
<proteinExistence type="inferred from homology"/>
<evidence type="ECO:0000256" key="1">
    <source>
        <dbReference type="ARBA" id="ARBA00005721"/>
    </source>
</evidence>
<gene>
    <name evidence="3" type="ORF">J2S55_004779</name>
</gene>
<evidence type="ECO:0000256" key="2">
    <source>
        <dbReference type="SAM" id="MobiDB-lite"/>
    </source>
</evidence>
<reference evidence="3 4" key="1">
    <citation type="submission" date="2023-07" db="EMBL/GenBank/DDBJ databases">
        <title>Sequencing the genomes of 1000 actinobacteria strains.</title>
        <authorList>
            <person name="Klenk H.-P."/>
        </authorList>
    </citation>
    <scope>NUCLEOTIDE SEQUENCE [LARGE SCALE GENOMIC DNA]</scope>
    <source>
        <strain evidence="3 4">DSM 44109</strain>
    </source>
</reference>
<keyword evidence="4" id="KW-1185">Reference proteome</keyword>
<feature type="compositionally biased region" description="Low complexity" evidence="2">
    <location>
        <begin position="31"/>
        <end position="49"/>
    </location>
</feature>
<dbReference type="RefSeq" id="WP_306864979.1">
    <property type="nucleotide sequence ID" value="NZ_JAUSRB010000002.1"/>
</dbReference>
<dbReference type="Pfam" id="PF03780">
    <property type="entry name" value="Asp23"/>
    <property type="match status" value="1"/>
</dbReference>
<sequence length="157" mass="16638">MTTPVGHRATPSEAPADVRGLPAQRPGGTSPGDAARSAAPARRVRPAVPAERRGRTDIPERVVSRIAARAAGEVARVREVRERGPLTFTGRTRATVDGDLTALRLEVSVEYPAPLRQLTEAVRRHVADRVALLTGLHIGHIDIAVTGVVPPPPEDGP</sequence>
<accession>A0ABT9R8F5</accession>
<comment type="caution">
    <text evidence="3">The sequence shown here is derived from an EMBL/GenBank/DDBJ whole genome shotgun (WGS) entry which is preliminary data.</text>
</comment>